<protein>
    <submittedName>
        <fullName evidence="1">Uncharacterized protein</fullName>
    </submittedName>
</protein>
<sequence>MPMNIQQRLQGGLAVGGLQVGDGTGIKALTIFYAPITVTNVAANATATSTVNAEGVKAGDIVIGFQPPTVAGHLKPITARVSADDTIEVTWVNPTAGQLSFNSGVATAAFVVARTFT</sequence>
<name>A0A4D8QEP7_AZOBR</name>
<dbReference type="EMBL" id="CP032336">
    <property type="protein sequence ID" value="QCO07396.1"/>
    <property type="molecule type" value="Genomic_DNA"/>
</dbReference>
<proteinExistence type="predicted"/>
<keyword evidence="1" id="KW-0614">Plasmid</keyword>
<evidence type="ECO:0000313" key="2">
    <source>
        <dbReference type="Proteomes" id="UP000298596"/>
    </source>
</evidence>
<evidence type="ECO:0000313" key="1">
    <source>
        <dbReference type="EMBL" id="QCO07396.1"/>
    </source>
</evidence>
<gene>
    <name evidence="1" type="ORF">D3867_36600</name>
</gene>
<geneLocation type="plasmid" evidence="1 2">
    <name>p6</name>
</geneLocation>
<dbReference type="Proteomes" id="UP000298596">
    <property type="component" value="Plasmid p6"/>
</dbReference>
<reference evidence="1 2" key="1">
    <citation type="submission" date="2018-09" db="EMBL/GenBank/DDBJ databases">
        <title>Whole genome based analysis of evolution and adaptive divergence in Indian and Brazilian strains of Azospirillum brasilense.</title>
        <authorList>
            <person name="Singh C."/>
            <person name="Tripathi A.K."/>
        </authorList>
    </citation>
    <scope>NUCLEOTIDE SEQUENCE [LARGE SCALE GENOMIC DNA]</scope>
    <source>
        <strain evidence="1 2">MTCC4036</strain>
        <plasmid evidence="1 2">p6</plasmid>
    </source>
</reference>
<organism evidence="1 2">
    <name type="scientific">Azospirillum brasilense</name>
    <dbReference type="NCBI Taxonomy" id="192"/>
    <lineage>
        <taxon>Bacteria</taxon>
        <taxon>Pseudomonadati</taxon>
        <taxon>Pseudomonadota</taxon>
        <taxon>Alphaproteobacteria</taxon>
        <taxon>Rhodospirillales</taxon>
        <taxon>Azospirillaceae</taxon>
        <taxon>Azospirillum</taxon>
    </lineage>
</organism>
<accession>A0A4D8QEP7</accession>
<dbReference type="AlphaFoldDB" id="A0A4D8QEP7"/>